<feature type="domain" description="HAMP" evidence="14">
    <location>
        <begin position="214"/>
        <end position="265"/>
    </location>
</feature>
<keyword evidence="9" id="KW-0902">Two-component regulatory system</keyword>
<dbReference type="InterPro" id="IPR005467">
    <property type="entry name" value="His_kinase_dom"/>
</dbReference>
<proteinExistence type="predicted"/>
<dbReference type="RefSeq" id="WP_407049001.1">
    <property type="nucleotide sequence ID" value="NZ_CP158568.1"/>
</dbReference>
<organism evidence="15">
    <name type="scientific">Methyloraptor flagellatus</name>
    <dbReference type="NCBI Taxonomy" id="3162530"/>
    <lineage>
        <taxon>Bacteria</taxon>
        <taxon>Pseudomonadati</taxon>
        <taxon>Pseudomonadota</taxon>
        <taxon>Alphaproteobacteria</taxon>
        <taxon>Hyphomicrobiales</taxon>
        <taxon>Ancalomicrobiaceae</taxon>
        <taxon>Methyloraptor</taxon>
    </lineage>
</organism>
<evidence type="ECO:0000256" key="12">
    <source>
        <dbReference type="SAM" id="Phobius"/>
    </source>
</evidence>
<keyword evidence="4" id="KW-0597">Phosphoprotein</keyword>
<dbReference type="Gene3D" id="3.30.565.10">
    <property type="entry name" value="Histidine kinase-like ATPase, C-terminal domain"/>
    <property type="match status" value="1"/>
</dbReference>
<dbReference type="Gene3D" id="1.10.287.130">
    <property type="match status" value="1"/>
</dbReference>
<dbReference type="EC" id="2.7.13.3" evidence="3"/>
<dbReference type="Pfam" id="PF02518">
    <property type="entry name" value="HATPase_c"/>
    <property type="match status" value="1"/>
</dbReference>
<protein>
    <recommendedName>
        <fullName evidence="3">histidine kinase</fullName>
        <ecNumber evidence="3">2.7.13.3</ecNumber>
    </recommendedName>
</protein>
<evidence type="ECO:0000256" key="2">
    <source>
        <dbReference type="ARBA" id="ARBA00004370"/>
    </source>
</evidence>
<dbReference type="PRINTS" id="PR00344">
    <property type="entry name" value="BCTRLSENSOR"/>
</dbReference>
<feature type="transmembrane region" description="Helical" evidence="12">
    <location>
        <begin position="190"/>
        <end position="211"/>
    </location>
</feature>
<evidence type="ECO:0000313" key="15">
    <source>
        <dbReference type="EMBL" id="XBY43903.1"/>
    </source>
</evidence>
<feature type="region of interest" description="Disordered" evidence="11">
    <location>
        <begin position="1"/>
        <end position="20"/>
    </location>
</feature>
<name>A0AAU7XB43_9HYPH</name>
<dbReference type="InterPro" id="IPR050428">
    <property type="entry name" value="TCS_sensor_his_kinase"/>
</dbReference>
<dbReference type="PANTHER" id="PTHR45436:SF5">
    <property type="entry name" value="SENSOR HISTIDINE KINASE TRCS"/>
    <property type="match status" value="1"/>
</dbReference>
<evidence type="ECO:0000259" key="14">
    <source>
        <dbReference type="PROSITE" id="PS50885"/>
    </source>
</evidence>
<evidence type="ECO:0000256" key="6">
    <source>
        <dbReference type="ARBA" id="ARBA00022692"/>
    </source>
</evidence>
<sequence>MNDETTEPDTQVEPAPVEQGRGAWRRRGSLRLRLLLASVVSALLVVAAAGVTLVVLFDRHVERRIERELDGHLDQLVSFFRLTSNGKPAVEGELSDPDFRRPYSGLYWQVEENGAAILRSRSLWDFVLAPSPQTGAEPAIRSGIGPNKQHLVTQYRHVVLTDPADPTRTRTFALVVAEDRAETDELLREFTIEAVVFLSALVILLIVAAQFQVSIGLRPLARLRGMVLDIRRGQSSRLDGSFPDEVQPLVEELNGLIGVQQKAIERARARAGDMAHGLKTPLAVIASQIRALEQGHEDEAARVIEGEVMGMSRFVERELARARISAHPVGRGLDLLAAIDRLVRAMQRLPRGDEIEWRVQIPEELQIAVHREDADEIFGNLLDNARKWARKRVTVTARIAGGRVVTTVSDDGPGVPASRREAVLLRGHRLDESVQGSGLGLSIVDDLVASYGGDLSLGDTVGGGLKVELSLPATAAG</sequence>
<comment type="catalytic activity">
    <reaction evidence="1">
        <text>ATP + protein L-histidine = ADP + protein N-phospho-L-histidine.</text>
        <dbReference type="EC" id="2.7.13.3"/>
    </reaction>
</comment>
<dbReference type="InterPro" id="IPR003661">
    <property type="entry name" value="HisK_dim/P_dom"/>
</dbReference>
<dbReference type="EMBL" id="CP158568">
    <property type="protein sequence ID" value="XBY43903.1"/>
    <property type="molecule type" value="Genomic_DNA"/>
</dbReference>
<gene>
    <name evidence="15" type="ORF">ABS361_17840</name>
</gene>
<evidence type="ECO:0000256" key="5">
    <source>
        <dbReference type="ARBA" id="ARBA00022679"/>
    </source>
</evidence>
<dbReference type="GO" id="GO:0000155">
    <property type="term" value="F:phosphorelay sensor kinase activity"/>
    <property type="evidence" value="ECO:0007669"/>
    <property type="project" value="InterPro"/>
</dbReference>
<dbReference type="PROSITE" id="PS50885">
    <property type="entry name" value="HAMP"/>
    <property type="match status" value="1"/>
</dbReference>
<evidence type="ECO:0000256" key="7">
    <source>
        <dbReference type="ARBA" id="ARBA00022777"/>
    </source>
</evidence>
<evidence type="ECO:0000256" key="4">
    <source>
        <dbReference type="ARBA" id="ARBA00022553"/>
    </source>
</evidence>
<dbReference type="InterPro" id="IPR004358">
    <property type="entry name" value="Sig_transdc_His_kin-like_C"/>
</dbReference>
<dbReference type="InterPro" id="IPR036890">
    <property type="entry name" value="HATPase_C_sf"/>
</dbReference>
<evidence type="ECO:0000256" key="3">
    <source>
        <dbReference type="ARBA" id="ARBA00012438"/>
    </source>
</evidence>
<feature type="transmembrane region" description="Helical" evidence="12">
    <location>
        <begin position="34"/>
        <end position="57"/>
    </location>
</feature>
<dbReference type="InterPro" id="IPR003594">
    <property type="entry name" value="HATPase_dom"/>
</dbReference>
<comment type="subcellular location">
    <subcellularLocation>
        <location evidence="2">Membrane</location>
    </subcellularLocation>
</comment>
<keyword evidence="8 12" id="KW-1133">Transmembrane helix</keyword>
<evidence type="ECO:0000256" key="11">
    <source>
        <dbReference type="SAM" id="MobiDB-lite"/>
    </source>
</evidence>
<dbReference type="KEGG" id="mflg:ABS361_17840"/>
<dbReference type="PROSITE" id="PS50109">
    <property type="entry name" value="HIS_KIN"/>
    <property type="match status" value="1"/>
</dbReference>
<keyword evidence="7 15" id="KW-0418">Kinase</keyword>
<keyword evidence="6 12" id="KW-0812">Transmembrane</keyword>
<accession>A0AAU7XB43</accession>
<dbReference type="CDD" id="cd00082">
    <property type="entry name" value="HisKA"/>
    <property type="match status" value="1"/>
</dbReference>
<evidence type="ECO:0000259" key="13">
    <source>
        <dbReference type="PROSITE" id="PS50109"/>
    </source>
</evidence>
<keyword evidence="5" id="KW-0808">Transferase</keyword>
<evidence type="ECO:0000256" key="10">
    <source>
        <dbReference type="ARBA" id="ARBA00023136"/>
    </source>
</evidence>
<dbReference type="PANTHER" id="PTHR45436">
    <property type="entry name" value="SENSOR HISTIDINE KINASE YKOH"/>
    <property type="match status" value="1"/>
</dbReference>
<evidence type="ECO:0000256" key="1">
    <source>
        <dbReference type="ARBA" id="ARBA00000085"/>
    </source>
</evidence>
<feature type="domain" description="Histidine kinase" evidence="13">
    <location>
        <begin position="273"/>
        <end position="475"/>
    </location>
</feature>
<evidence type="ECO:0000256" key="9">
    <source>
        <dbReference type="ARBA" id="ARBA00023012"/>
    </source>
</evidence>
<dbReference type="SUPFAM" id="SSF55874">
    <property type="entry name" value="ATPase domain of HSP90 chaperone/DNA topoisomerase II/histidine kinase"/>
    <property type="match status" value="1"/>
</dbReference>
<evidence type="ECO:0000256" key="8">
    <source>
        <dbReference type="ARBA" id="ARBA00022989"/>
    </source>
</evidence>
<dbReference type="SMART" id="SM00387">
    <property type="entry name" value="HATPase_c"/>
    <property type="match status" value="1"/>
</dbReference>
<dbReference type="AlphaFoldDB" id="A0AAU7XB43"/>
<keyword evidence="10 12" id="KW-0472">Membrane</keyword>
<dbReference type="InterPro" id="IPR036097">
    <property type="entry name" value="HisK_dim/P_sf"/>
</dbReference>
<dbReference type="GO" id="GO:0005886">
    <property type="term" value="C:plasma membrane"/>
    <property type="evidence" value="ECO:0007669"/>
    <property type="project" value="TreeGrafter"/>
</dbReference>
<dbReference type="SUPFAM" id="SSF47384">
    <property type="entry name" value="Homodimeric domain of signal transducing histidine kinase"/>
    <property type="match status" value="1"/>
</dbReference>
<dbReference type="InterPro" id="IPR003660">
    <property type="entry name" value="HAMP_dom"/>
</dbReference>
<reference evidence="15" key="1">
    <citation type="submission" date="2024-06" db="EMBL/GenBank/DDBJ databases">
        <title>Methylostella associata gen. nov., sp. nov., a novel Ancalomicrobiaceae-affiliated facultatively methylotrophic bacteria that feed on methanotrophs of the genus Methylococcus.</title>
        <authorList>
            <person name="Saltykova V."/>
            <person name="Danilova O.V."/>
            <person name="Oshkin I.Y."/>
            <person name="Belova S.E."/>
            <person name="Pimenov N.V."/>
            <person name="Dedysh S.N."/>
        </authorList>
    </citation>
    <scope>NUCLEOTIDE SEQUENCE</scope>
    <source>
        <strain evidence="15">S20</strain>
    </source>
</reference>